<reference evidence="3" key="1">
    <citation type="submission" date="2022-11" db="UniProtKB">
        <authorList>
            <consortium name="WormBaseParasite"/>
        </authorList>
    </citation>
    <scope>IDENTIFICATION</scope>
</reference>
<proteinExistence type="predicted"/>
<name>A0A914QHS7_9BILA</name>
<sequence length="334" mass="36566">MDAVNLQNEYESDSTAVKSLPRSIIHTTKYGGGDVAAAIDKEETNPSMFNAITGENEYEYYLAYLKVNGLTEAEYPFIHDEHDYISKEDIENGKNATTSTAQKSPMEVTSMNSFSSLKSDSSTTSGKSEEQPQSHNKKSKNAKNSKKGHFFATLKKSFTTFVRGEAASSDSGSDVSIASEIIEGGKRKYAGGESIAAAAAIECERSLETNSSMLNAMADGEESTVTAYDFDRAYLKANDLSEAKYPFIPIENDASHTSKADIVKWIEDAKKSAWEVTSMNSFSTFKSDSSTTSEKSNYGIREIANELVNDNDDNTLEDVISLASTNESNENEFF</sequence>
<feature type="compositionally biased region" description="Low complexity" evidence="1">
    <location>
        <begin position="110"/>
        <end position="126"/>
    </location>
</feature>
<evidence type="ECO:0000313" key="2">
    <source>
        <dbReference type="Proteomes" id="UP000887578"/>
    </source>
</evidence>
<keyword evidence="2" id="KW-1185">Reference proteome</keyword>
<evidence type="ECO:0000256" key="1">
    <source>
        <dbReference type="SAM" id="MobiDB-lite"/>
    </source>
</evidence>
<dbReference type="WBParaSite" id="PDA_v2.g2910.t1">
    <property type="protein sequence ID" value="PDA_v2.g2910.t1"/>
    <property type="gene ID" value="PDA_v2.g2910"/>
</dbReference>
<organism evidence="2 3">
    <name type="scientific">Panagrolaimus davidi</name>
    <dbReference type="NCBI Taxonomy" id="227884"/>
    <lineage>
        <taxon>Eukaryota</taxon>
        <taxon>Metazoa</taxon>
        <taxon>Ecdysozoa</taxon>
        <taxon>Nematoda</taxon>
        <taxon>Chromadorea</taxon>
        <taxon>Rhabditida</taxon>
        <taxon>Tylenchina</taxon>
        <taxon>Panagrolaimomorpha</taxon>
        <taxon>Panagrolaimoidea</taxon>
        <taxon>Panagrolaimidae</taxon>
        <taxon>Panagrolaimus</taxon>
    </lineage>
</organism>
<feature type="compositionally biased region" description="Polar residues" evidence="1">
    <location>
        <begin position="96"/>
        <end position="109"/>
    </location>
</feature>
<protein>
    <submittedName>
        <fullName evidence="3">Uncharacterized protein</fullName>
    </submittedName>
</protein>
<dbReference type="AlphaFoldDB" id="A0A914QHS7"/>
<feature type="compositionally biased region" description="Basic residues" evidence="1">
    <location>
        <begin position="135"/>
        <end position="145"/>
    </location>
</feature>
<evidence type="ECO:0000313" key="3">
    <source>
        <dbReference type="WBParaSite" id="PDA_v2.g2910.t1"/>
    </source>
</evidence>
<dbReference type="Proteomes" id="UP000887578">
    <property type="component" value="Unplaced"/>
</dbReference>
<feature type="region of interest" description="Disordered" evidence="1">
    <location>
        <begin position="96"/>
        <end position="145"/>
    </location>
</feature>
<accession>A0A914QHS7</accession>